<keyword evidence="4" id="KW-1185">Reference proteome</keyword>
<proteinExistence type="predicted"/>
<dbReference type="AlphaFoldDB" id="A0A9P6C4H7"/>
<feature type="domain" description="Serine hydrolase" evidence="2">
    <location>
        <begin position="1"/>
        <end position="228"/>
    </location>
</feature>
<accession>A0A9P6C4H7</accession>
<keyword evidence="1" id="KW-0378">Hydrolase</keyword>
<dbReference type="Pfam" id="PF03959">
    <property type="entry name" value="FSH1"/>
    <property type="match status" value="1"/>
</dbReference>
<dbReference type="GO" id="GO:0005634">
    <property type="term" value="C:nucleus"/>
    <property type="evidence" value="ECO:0007669"/>
    <property type="project" value="TreeGrafter"/>
</dbReference>
<evidence type="ECO:0000313" key="4">
    <source>
        <dbReference type="Proteomes" id="UP000807342"/>
    </source>
</evidence>
<evidence type="ECO:0000259" key="2">
    <source>
        <dbReference type="Pfam" id="PF03959"/>
    </source>
</evidence>
<reference evidence="3" key="1">
    <citation type="submission" date="2020-11" db="EMBL/GenBank/DDBJ databases">
        <authorList>
            <consortium name="DOE Joint Genome Institute"/>
            <person name="Ahrendt S."/>
            <person name="Riley R."/>
            <person name="Andreopoulos W."/>
            <person name="Labutti K."/>
            <person name="Pangilinan J."/>
            <person name="Ruiz-Duenas F.J."/>
            <person name="Barrasa J.M."/>
            <person name="Sanchez-Garcia M."/>
            <person name="Camarero S."/>
            <person name="Miyauchi S."/>
            <person name="Serrano A."/>
            <person name="Linde D."/>
            <person name="Babiker R."/>
            <person name="Drula E."/>
            <person name="Ayuso-Fernandez I."/>
            <person name="Pacheco R."/>
            <person name="Padilla G."/>
            <person name="Ferreira P."/>
            <person name="Barriuso J."/>
            <person name="Kellner H."/>
            <person name="Castanera R."/>
            <person name="Alfaro M."/>
            <person name="Ramirez L."/>
            <person name="Pisabarro A.G."/>
            <person name="Kuo A."/>
            <person name="Tritt A."/>
            <person name="Lipzen A."/>
            <person name="He G."/>
            <person name="Yan M."/>
            <person name="Ng V."/>
            <person name="Cullen D."/>
            <person name="Martin F."/>
            <person name="Rosso M.-N."/>
            <person name="Henrissat B."/>
            <person name="Hibbett D."/>
            <person name="Martinez A.T."/>
            <person name="Grigoriev I.V."/>
        </authorList>
    </citation>
    <scope>NUCLEOTIDE SEQUENCE</scope>
    <source>
        <strain evidence="3">MF-IS2</strain>
    </source>
</reference>
<dbReference type="PANTHER" id="PTHR48070">
    <property type="entry name" value="ESTERASE OVCA2"/>
    <property type="match status" value="1"/>
</dbReference>
<protein>
    <recommendedName>
        <fullName evidence="2">Serine hydrolase domain-containing protein</fullName>
    </recommendedName>
</protein>
<dbReference type="SUPFAM" id="SSF53474">
    <property type="entry name" value="alpha/beta-Hydrolases"/>
    <property type="match status" value="1"/>
</dbReference>
<evidence type="ECO:0000313" key="3">
    <source>
        <dbReference type="EMBL" id="KAF9448268.1"/>
    </source>
</evidence>
<dbReference type="PANTHER" id="PTHR48070:SF6">
    <property type="entry name" value="ESTERASE OVCA2"/>
    <property type="match status" value="1"/>
</dbReference>
<dbReference type="EMBL" id="MU151167">
    <property type="protein sequence ID" value="KAF9448268.1"/>
    <property type="molecule type" value="Genomic_DNA"/>
</dbReference>
<dbReference type="Gene3D" id="3.40.50.1820">
    <property type="entry name" value="alpha/beta hydrolase"/>
    <property type="match status" value="1"/>
</dbReference>
<sequence>MSPRKRVLVLHGWTQNARLFKETLEPFCRECEGRGIELVFLDGPHGVNVDEIIESYVLNPEVARDMGVDPEAPGLKEELEKTDPRTWWDYNKDRSLALGIGETLNVVRGALEKQRFDGVFGFSQGAALAAIISALLERPEVYPGFIHEGKPIHPPLQFCIAVSGFRLIDPVVARIFSTSIKTPVMHIIGTKDQIVRSVRSQPLIDLSENKRVIVHEDAHIVPLTATWTAFYCDFIQGSSFDIPAPVPAVENLKL</sequence>
<dbReference type="InterPro" id="IPR029058">
    <property type="entry name" value="AB_hydrolase_fold"/>
</dbReference>
<evidence type="ECO:0000256" key="1">
    <source>
        <dbReference type="ARBA" id="ARBA00022801"/>
    </source>
</evidence>
<comment type="caution">
    <text evidence="3">The sequence shown here is derived from an EMBL/GenBank/DDBJ whole genome shotgun (WGS) entry which is preliminary data.</text>
</comment>
<name>A0A9P6C4H7_9AGAR</name>
<dbReference type="Proteomes" id="UP000807342">
    <property type="component" value="Unassembled WGS sequence"/>
</dbReference>
<dbReference type="OrthoDB" id="2094269at2759"/>
<dbReference type="GO" id="GO:0005737">
    <property type="term" value="C:cytoplasm"/>
    <property type="evidence" value="ECO:0007669"/>
    <property type="project" value="TreeGrafter"/>
</dbReference>
<gene>
    <name evidence="3" type="ORF">P691DRAFT_792725</name>
</gene>
<dbReference type="InterPro" id="IPR005645">
    <property type="entry name" value="FSH-like_dom"/>
</dbReference>
<dbReference type="InterPro" id="IPR050593">
    <property type="entry name" value="LovG"/>
</dbReference>
<dbReference type="GO" id="GO:0016787">
    <property type="term" value="F:hydrolase activity"/>
    <property type="evidence" value="ECO:0007669"/>
    <property type="project" value="UniProtKB-KW"/>
</dbReference>
<organism evidence="3 4">
    <name type="scientific">Macrolepiota fuliginosa MF-IS2</name>
    <dbReference type="NCBI Taxonomy" id="1400762"/>
    <lineage>
        <taxon>Eukaryota</taxon>
        <taxon>Fungi</taxon>
        <taxon>Dikarya</taxon>
        <taxon>Basidiomycota</taxon>
        <taxon>Agaricomycotina</taxon>
        <taxon>Agaricomycetes</taxon>
        <taxon>Agaricomycetidae</taxon>
        <taxon>Agaricales</taxon>
        <taxon>Agaricineae</taxon>
        <taxon>Agaricaceae</taxon>
        <taxon>Macrolepiota</taxon>
    </lineage>
</organism>